<dbReference type="NCBIfam" id="TIGR01214">
    <property type="entry name" value="rmlD"/>
    <property type="match status" value="1"/>
</dbReference>
<dbReference type="Pfam" id="PF04321">
    <property type="entry name" value="RmlD_sub_bind"/>
    <property type="match status" value="1"/>
</dbReference>
<reference evidence="8 9" key="1">
    <citation type="submission" date="2016-05" db="EMBL/GenBank/DDBJ databases">
        <title>Niabella ginsenosidivorans BS26 whole genome sequencing.</title>
        <authorList>
            <person name="Im W.T."/>
            <person name="Siddiqi M.Z."/>
        </authorList>
    </citation>
    <scope>NUCLEOTIDE SEQUENCE [LARGE SCALE GENOMIC DNA]</scope>
    <source>
        <strain evidence="8 9">BS26</strain>
    </source>
</reference>
<comment type="similarity">
    <text evidence="2 6">Belongs to the dTDP-4-dehydrorhamnose reductase family.</text>
</comment>
<comment type="catalytic activity">
    <reaction evidence="5">
        <text>dTDP-beta-L-rhamnose + NADP(+) = dTDP-4-dehydro-beta-L-rhamnose + NADPH + H(+)</text>
        <dbReference type="Rhea" id="RHEA:21796"/>
        <dbReference type="ChEBI" id="CHEBI:15378"/>
        <dbReference type="ChEBI" id="CHEBI:57510"/>
        <dbReference type="ChEBI" id="CHEBI:57783"/>
        <dbReference type="ChEBI" id="CHEBI:58349"/>
        <dbReference type="ChEBI" id="CHEBI:62830"/>
        <dbReference type="EC" id="1.1.1.133"/>
    </reaction>
</comment>
<evidence type="ECO:0000259" key="7">
    <source>
        <dbReference type="Pfam" id="PF04321"/>
    </source>
</evidence>
<dbReference type="GO" id="GO:0008831">
    <property type="term" value="F:dTDP-4-dehydrorhamnose reductase activity"/>
    <property type="evidence" value="ECO:0007669"/>
    <property type="project" value="UniProtKB-EC"/>
</dbReference>
<name>A0A1A9I4C8_9BACT</name>
<keyword evidence="6" id="KW-0560">Oxidoreductase</keyword>
<feature type="domain" description="RmlD-like substrate binding" evidence="7">
    <location>
        <begin position="6"/>
        <end position="286"/>
    </location>
</feature>
<dbReference type="PANTHER" id="PTHR10491">
    <property type="entry name" value="DTDP-4-DEHYDRORHAMNOSE REDUCTASE"/>
    <property type="match status" value="1"/>
</dbReference>
<evidence type="ECO:0000256" key="4">
    <source>
        <dbReference type="ARBA" id="ARBA00017099"/>
    </source>
</evidence>
<keyword evidence="6" id="KW-0521">NADP</keyword>
<dbReference type="EC" id="1.1.1.133" evidence="3 6"/>
<accession>A0A1A9I4C8</accession>
<evidence type="ECO:0000256" key="5">
    <source>
        <dbReference type="ARBA" id="ARBA00048200"/>
    </source>
</evidence>
<comment type="pathway">
    <text evidence="1 6">Carbohydrate biosynthesis; dTDP-L-rhamnose biosynthesis.</text>
</comment>
<dbReference type="OrthoDB" id="9803892at2"/>
<protein>
    <recommendedName>
        <fullName evidence="4 6">dTDP-4-dehydrorhamnose reductase</fullName>
        <ecNumber evidence="3 6">1.1.1.133</ecNumber>
    </recommendedName>
</protein>
<dbReference type="InterPro" id="IPR036291">
    <property type="entry name" value="NAD(P)-bd_dom_sf"/>
</dbReference>
<proteinExistence type="inferred from homology"/>
<sequence>MNRPVKIFVTGSSGQLGSELQTMAALYPDFLFEFTTQKEVSITDATAVNQLMNRLQPDYCINCAAYTAVDKAEEAGEALIAEKVNADAAGILARACRQHGTKLIHLSTDYVFDGTATSPYLPGAPTRPVSVYGKTKLKGEQLAASNTDAVIIRTAWVYSAFGKNFVKTMIRLMTEKSSINVVSDQYGSPTYANDLAKAILDVIASGNWVPGIYHYTNEGVISWYDFAVAIKELIRSSCTVNAIPTSAYPTPAKRPAYSVLDKTSFKDTFRIEIPYWESSLKKCIEILMNT</sequence>
<organism evidence="8 9">
    <name type="scientific">Niabella ginsenosidivorans</name>
    <dbReference type="NCBI Taxonomy" id="1176587"/>
    <lineage>
        <taxon>Bacteria</taxon>
        <taxon>Pseudomonadati</taxon>
        <taxon>Bacteroidota</taxon>
        <taxon>Chitinophagia</taxon>
        <taxon>Chitinophagales</taxon>
        <taxon>Chitinophagaceae</taxon>
        <taxon>Niabella</taxon>
    </lineage>
</organism>
<dbReference type="InterPro" id="IPR005913">
    <property type="entry name" value="dTDP_dehydrorham_reduct"/>
</dbReference>
<dbReference type="Gene3D" id="3.40.50.720">
    <property type="entry name" value="NAD(P)-binding Rossmann-like Domain"/>
    <property type="match status" value="1"/>
</dbReference>
<dbReference type="EMBL" id="CP015772">
    <property type="protein sequence ID" value="ANH81531.1"/>
    <property type="molecule type" value="Genomic_DNA"/>
</dbReference>
<evidence type="ECO:0000256" key="1">
    <source>
        <dbReference type="ARBA" id="ARBA00004781"/>
    </source>
</evidence>
<evidence type="ECO:0000313" key="8">
    <source>
        <dbReference type="EMBL" id="ANH81531.1"/>
    </source>
</evidence>
<dbReference type="SUPFAM" id="SSF51735">
    <property type="entry name" value="NAD(P)-binding Rossmann-fold domains"/>
    <property type="match status" value="1"/>
</dbReference>
<evidence type="ECO:0000256" key="2">
    <source>
        <dbReference type="ARBA" id="ARBA00010944"/>
    </source>
</evidence>
<dbReference type="InterPro" id="IPR029903">
    <property type="entry name" value="RmlD-like-bd"/>
</dbReference>
<evidence type="ECO:0000256" key="3">
    <source>
        <dbReference type="ARBA" id="ARBA00012929"/>
    </source>
</evidence>
<dbReference type="STRING" id="1176587.A8C56_11585"/>
<dbReference type="AlphaFoldDB" id="A0A1A9I4C8"/>
<dbReference type="RefSeq" id="WP_067756003.1">
    <property type="nucleotide sequence ID" value="NZ_CP015772.1"/>
</dbReference>
<dbReference type="Gene3D" id="3.90.25.10">
    <property type="entry name" value="UDP-galactose 4-epimerase, domain 1"/>
    <property type="match status" value="1"/>
</dbReference>
<gene>
    <name evidence="8" type="ORF">A8C56_11585</name>
</gene>
<dbReference type="GO" id="GO:0005829">
    <property type="term" value="C:cytosol"/>
    <property type="evidence" value="ECO:0007669"/>
    <property type="project" value="TreeGrafter"/>
</dbReference>
<dbReference type="KEGG" id="nia:A8C56_11585"/>
<evidence type="ECO:0000313" key="9">
    <source>
        <dbReference type="Proteomes" id="UP000077667"/>
    </source>
</evidence>
<keyword evidence="9" id="KW-1185">Reference proteome</keyword>
<evidence type="ECO:0000256" key="6">
    <source>
        <dbReference type="RuleBase" id="RU364082"/>
    </source>
</evidence>
<dbReference type="UniPathway" id="UPA00124"/>
<comment type="function">
    <text evidence="6">Catalyzes the reduction of dTDP-6-deoxy-L-lyxo-4-hexulose to yield dTDP-L-rhamnose.</text>
</comment>
<dbReference type="Proteomes" id="UP000077667">
    <property type="component" value="Chromosome"/>
</dbReference>
<dbReference type="PANTHER" id="PTHR10491:SF4">
    <property type="entry name" value="METHIONINE ADENOSYLTRANSFERASE 2 SUBUNIT BETA"/>
    <property type="match status" value="1"/>
</dbReference>
<dbReference type="CDD" id="cd05254">
    <property type="entry name" value="dTDP_HR_like_SDR_e"/>
    <property type="match status" value="1"/>
</dbReference>
<dbReference type="GO" id="GO:0019305">
    <property type="term" value="P:dTDP-rhamnose biosynthetic process"/>
    <property type="evidence" value="ECO:0007669"/>
    <property type="project" value="UniProtKB-UniPathway"/>
</dbReference>